<keyword evidence="7" id="KW-1185">Reference proteome</keyword>
<dbReference type="RefSeq" id="WP_084062328.1">
    <property type="nucleotide sequence ID" value="NZ_FWXO01000005.1"/>
</dbReference>
<evidence type="ECO:0000256" key="1">
    <source>
        <dbReference type="ARBA" id="ARBA00022491"/>
    </source>
</evidence>
<dbReference type="EMBL" id="FWXO01000005">
    <property type="protein sequence ID" value="SMC79407.1"/>
    <property type="molecule type" value="Genomic_DNA"/>
</dbReference>
<dbReference type="InterPro" id="IPR000551">
    <property type="entry name" value="MerR-type_HTH_dom"/>
</dbReference>
<evidence type="ECO:0000313" key="6">
    <source>
        <dbReference type="EMBL" id="SMC79407.1"/>
    </source>
</evidence>
<dbReference type="GO" id="GO:0003700">
    <property type="term" value="F:DNA-binding transcription factor activity"/>
    <property type="evidence" value="ECO:0007669"/>
    <property type="project" value="InterPro"/>
</dbReference>
<dbReference type="Proteomes" id="UP000192360">
    <property type="component" value="Unassembled WGS sequence"/>
</dbReference>
<dbReference type="GO" id="GO:0046872">
    <property type="term" value="F:metal ion binding"/>
    <property type="evidence" value="ECO:0007669"/>
    <property type="project" value="InterPro"/>
</dbReference>
<dbReference type="SUPFAM" id="SSF52242">
    <property type="entry name" value="Cobalamin (vitamin B12)-binding domain"/>
    <property type="match status" value="1"/>
</dbReference>
<dbReference type="Gene3D" id="1.10.1240.10">
    <property type="entry name" value="Methionine synthase domain"/>
    <property type="match status" value="1"/>
</dbReference>
<reference evidence="6 7" key="1">
    <citation type="submission" date="2017-04" db="EMBL/GenBank/DDBJ databases">
        <authorList>
            <person name="Afonso C.L."/>
            <person name="Miller P.J."/>
            <person name="Scott M.A."/>
            <person name="Spackman E."/>
            <person name="Goraichik I."/>
            <person name="Dimitrov K.M."/>
            <person name="Suarez D.L."/>
            <person name="Swayne D.E."/>
        </authorList>
    </citation>
    <scope>NUCLEOTIDE SEQUENCE [LARGE SCALE GENOMIC DNA]</scope>
    <source>
        <strain evidence="6 7">DSM 21164</strain>
    </source>
</reference>
<protein>
    <submittedName>
        <fullName evidence="6">B12 binding domain-containing protein</fullName>
    </submittedName>
</protein>
<sequence length="299" mass="34908">MNNVKTSFSIRDLENLSGIKAHTIRIWEKRYNLLEPERTDTNIRNYSLASLQKLLNITLLYNNGYKISKIASIAEEEIPEVVQQIISKNSIKHHSFNSFKMAMVNFDAVLFNETYHNLIKESSFTSVFYDVFIPFLNELGLLWQSDAASPSHEHFITNLIKQKIILNTELLQTKNITNEDKTFVLFLPENEIHDIGLLYLNYELTHKGYKTIYLGPTLPISCLKELLSYDNNLYFISYFTVEPNKDKLLNYIESFNEEMGTESDFSLWLLGYQVQFLMPEQLPKNMRAFKSIENLLSEI</sequence>
<keyword evidence="1" id="KW-0678">Repressor</keyword>
<evidence type="ECO:0000256" key="2">
    <source>
        <dbReference type="ARBA" id="ARBA00023015"/>
    </source>
</evidence>
<keyword evidence="4" id="KW-0804">Transcription</keyword>
<dbReference type="PANTHER" id="PTHR30204:SF69">
    <property type="entry name" value="MERR-FAMILY TRANSCRIPTIONAL REGULATOR"/>
    <property type="match status" value="1"/>
</dbReference>
<feature type="domain" description="HTH merR-type" evidence="5">
    <location>
        <begin position="7"/>
        <end position="76"/>
    </location>
</feature>
<evidence type="ECO:0000256" key="4">
    <source>
        <dbReference type="ARBA" id="ARBA00023163"/>
    </source>
</evidence>
<dbReference type="Gene3D" id="3.40.50.280">
    <property type="entry name" value="Cobalamin-binding domain"/>
    <property type="match status" value="1"/>
</dbReference>
<dbReference type="OrthoDB" id="9800334at2"/>
<dbReference type="InterPro" id="IPR036594">
    <property type="entry name" value="Meth_synthase_dom"/>
</dbReference>
<dbReference type="PANTHER" id="PTHR30204">
    <property type="entry name" value="REDOX-CYCLING DRUG-SENSING TRANSCRIPTIONAL ACTIVATOR SOXR"/>
    <property type="match status" value="1"/>
</dbReference>
<dbReference type="GO" id="GO:0031419">
    <property type="term" value="F:cobalamin binding"/>
    <property type="evidence" value="ECO:0007669"/>
    <property type="project" value="InterPro"/>
</dbReference>
<dbReference type="GO" id="GO:0003677">
    <property type="term" value="F:DNA binding"/>
    <property type="evidence" value="ECO:0007669"/>
    <property type="project" value="UniProtKB-KW"/>
</dbReference>
<dbReference type="Gene3D" id="1.10.1660.10">
    <property type="match status" value="1"/>
</dbReference>
<accession>A0A1W2C2D8</accession>
<dbReference type="InterPro" id="IPR047057">
    <property type="entry name" value="MerR_fam"/>
</dbReference>
<evidence type="ECO:0000256" key="3">
    <source>
        <dbReference type="ARBA" id="ARBA00023125"/>
    </source>
</evidence>
<gene>
    <name evidence="6" type="ORF">SAMN05660703_2771</name>
</gene>
<proteinExistence type="predicted"/>
<dbReference type="STRING" id="504486.SAMN05660703_2771"/>
<dbReference type="InterPro" id="IPR009061">
    <property type="entry name" value="DNA-bd_dom_put_sf"/>
</dbReference>
<dbReference type="InterPro" id="IPR003759">
    <property type="entry name" value="Cbl-bd_cap"/>
</dbReference>
<keyword evidence="3" id="KW-0238">DNA-binding</keyword>
<name>A0A1W2C2D8_9FLAO</name>
<dbReference type="Pfam" id="PF13411">
    <property type="entry name" value="MerR_1"/>
    <property type="match status" value="1"/>
</dbReference>
<keyword evidence="2" id="KW-0805">Transcription regulation</keyword>
<evidence type="ECO:0000259" key="5">
    <source>
        <dbReference type="PROSITE" id="PS50937"/>
    </source>
</evidence>
<dbReference type="SMART" id="SM00422">
    <property type="entry name" value="HTH_MERR"/>
    <property type="match status" value="1"/>
</dbReference>
<dbReference type="CDD" id="cd01104">
    <property type="entry name" value="HTH_MlrA-CarA"/>
    <property type="match status" value="1"/>
</dbReference>
<evidence type="ECO:0000313" key="7">
    <source>
        <dbReference type="Proteomes" id="UP000192360"/>
    </source>
</evidence>
<organism evidence="6 7">
    <name type="scientific">Cellulophaga tyrosinoxydans</name>
    <dbReference type="NCBI Taxonomy" id="504486"/>
    <lineage>
        <taxon>Bacteria</taxon>
        <taxon>Pseudomonadati</taxon>
        <taxon>Bacteroidota</taxon>
        <taxon>Flavobacteriia</taxon>
        <taxon>Flavobacteriales</taxon>
        <taxon>Flavobacteriaceae</taxon>
        <taxon>Cellulophaga</taxon>
    </lineage>
</organism>
<dbReference type="SUPFAM" id="SSF46955">
    <property type="entry name" value="Putative DNA-binding domain"/>
    <property type="match status" value="1"/>
</dbReference>
<dbReference type="PROSITE" id="PS50937">
    <property type="entry name" value="HTH_MERR_2"/>
    <property type="match status" value="1"/>
</dbReference>
<dbReference type="AlphaFoldDB" id="A0A1W2C2D8"/>
<dbReference type="InterPro" id="IPR036724">
    <property type="entry name" value="Cobalamin-bd_sf"/>
</dbReference>
<dbReference type="Pfam" id="PF02607">
    <property type="entry name" value="B12-binding_2"/>
    <property type="match status" value="1"/>
</dbReference>